<gene>
    <name evidence="2" type="ORF">PAM7066_01820</name>
</gene>
<dbReference type="RefSeq" id="WP_085853812.1">
    <property type="nucleotide sequence ID" value="NZ_FOPF01000004.1"/>
</dbReference>
<keyword evidence="3" id="KW-1185">Reference proteome</keyword>
<proteinExistence type="predicted"/>
<dbReference type="OrthoDB" id="5296954at2"/>
<dbReference type="InterPro" id="IPR024409">
    <property type="entry name" value="DUF3833"/>
</dbReference>
<evidence type="ECO:0000313" key="3">
    <source>
        <dbReference type="Proteomes" id="UP000193870"/>
    </source>
</evidence>
<reference evidence="2 3" key="1">
    <citation type="submission" date="2017-03" db="EMBL/GenBank/DDBJ databases">
        <authorList>
            <person name="Afonso C.L."/>
            <person name="Miller P.J."/>
            <person name="Scott M.A."/>
            <person name="Spackman E."/>
            <person name="Goraichik I."/>
            <person name="Dimitrov K.M."/>
            <person name="Suarez D.L."/>
            <person name="Swayne D.E."/>
        </authorList>
    </citation>
    <scope>NUCLEOTIDE SEQUENCE [LARGE SCALE GENOMIC DNA]</scope>
    <source>
        <strain evidence="2 3">CECT 7066</strain>
    </source>
</reference>
<organism evidence="2 3">
    <name type="scientific">Palleronia marisminoris</name>
    <dbReference type="NCBI Taxonomy" id="315423"/>
    <lineage>
        <taxon>Bacteria</taxon>
        <taxon>Pseudomonadati</taxon>
        <taxon>Pseudomonadota</taxon>
        <taxon>Alphaproteobacteria</taxon>
        <taxon>Rhodobacterales</taxon>
        <taxon>Roseobacteraceae</taxon>
        <taxon>Palleronia</taxon>
    </lineage>
</organism>
<dbReference type="Pfam" id="PF12915">
    <property type="entry name" value="DUF3833"/>
    <property type="match status" value="1"/>
</dbReference>
<dbReference type="AlphaFoldDB" id="A0A1Y5SMF5"/>
<sequence>MEVFVYLTVVLAIAAAVVFVRSRFLSFRGQRPSEYLGLAPDLDLRQHLAGECICEGAIFGPTGRMASRFRATMIGRWEGDHGVVDVDFRFDGGARQTRSWHLTLGENGRVVAEANDTLGRGRGQVTGPTLQLLYTIVLPQDAGGHTLRVTDWMYLTESGTILNRSQFRKGGLLAAELVATIRKKDPA</sequence>
<keyword evidence="1" id="KW-0472">Membrane</keyword>
<feature type="transmembrane region" description="Helical" evidence="1">
    <location>
        <begin position="6"/>
        <end position="24"/>
    </location>
</feature>
<keyword evidence="1" id="KW-1133">Transmembrane helix</keyword>
<keyword evidence="1" id="KW-0812">Transmembrane</keyword>
<dbReference type="STRING" id="315423.SAMN04488020_104198"/>
<dbReference type="Proteomes" id="UP000193870">
    <property type="component" value="Unassembled WGS sequence"/>
</dbReference>
<evidence type="ECO:0000313" key="2">
    <source>
        <dbReference type="EMBL" id="SLN42427.1"/>
    </source>
</evidence>
<name>A0A1Y5SMF5_9RHOB</name>
<accession>A0A1Y5SMF5</accession>
<evidence type="ECO:0000256" key="1">
    <source>
        <dbReference type="SAM" id="Phobius"/>
    </source>
</evidence>
<protein>
    <recommendedName>
        <fullName evidence="4">DUF3833 domain-containing protein</fullName>
    </recommendedName>
</protein>
<dbReference type="EMBL" id="FWFV01000004">
    <property type="protein sequence ID" value="SLN42427.1"/>
    <property type="molecule type" value="Genomic_DNA"/>
</dbReference>
<evidence type="ECO:0008006" key="4">
    <source>
        <dbReference type="Google" id="ProtNLM"/>
    </source>
</evidence>